<dbReference type="OrthoDB" id="3009656at2759"/>
<dbReference type="GO" id="GO:0008422">
    <property type="term" value="F:beta-glucosidase activity"/>
    <property type="evidence" value="ECO:0007669"/>
    <property type="project" value="UniProtKB-EC"/>
</dbReference>
<keyword evidence="3 7" id="KW-0378">Hydrolase</keyword>
<protein>
    <recommendedName>
        <fullName evidence="2">beta-glucosidase</fullName>
        <ecNumber evidence="2">3.2.1.21</ecNumber>
    </recommendedName>
</protein>
<dbReference type="Gene3D" id="3.20.20.80">
    <property type="entry name" value="Glycosidases"/>
    <property type="match status" value="1"/>
</dbReference>
<evidence type="ECO:0000256" key="2">
    <source>
        <dbReference type="ARBA" id="ARBA00012744"/>
    </source>
</evidence>
<feature type="domain" description="Glycoside hydrolase family 31 TIM barrel" evidence="8">
    <location>
        <begin position="189"/>
        <end position="264"/>
    </location>
</feature>
<comment type="similarity">
    <text evidence="7">Belongs to the glycosyl hydrolase 31 family.</text>
</comment>
<evidence type="ECO:0000313" key="9">
    <source>
        <dbReference type="EMBL" id="KIK50084.1"/>
    </source>
</evidence>
<evidence type="ECO:0000256" key="5">
    <source>
        <dbReference type="ARBA" id="ARBA00023295"/>
    </source>
</evidence>
<keyword evidence="10" id="KW-1185">Reference proteome</keyword>
<dbReference type="CDD" id="cd14752">
    <property type="entry name" value="GH31_N"/>
    <property type="match status" value="1"/>
</dbReference>
<reference evidence="9 10" key="1">
    <citation type="submission" date="2014-04" db="EMBL/GenBank/DDBJ databases">
        <title>Evolutionary Origins and Diversification of the Mycorrhizal Mutualists.</title>
        <authorList>
            <consortium name="DOE Joint Genome Institute"/>
            <consortium name="Mycorrhizal Genomics Consortium"/>
            <person name="Kohler A."/>
            <person name="Kuo A."/>
            <person name="Nagy L.G."/>
            <person name="Floudas D."/>
            <person name="Copeland A."/>
            <person name="Barry K.W."/>
            <person name="Cichocki N."/>
            <person name="Veneault-Fourrey C."/>
            <person name="LaButti K."/>
            <person name="Lindquist E.A."/>
            <person name="Lipzen A."/>
            <person name="Lundell T."/>
            <person name="Morin E."/>
            <person name="Murat C."/>
            <person name="Riley R."/>
            <person name="Ohm R."/>
            <person name="Sun H."/>
            <person name="Tunlid A."/>
            <person name="Henrissat B."/>
            <person name="Grigoriev I.V."/>
            <person name="Hibbett D.S."/>
            <person name="Martin F."/>
        </authorList>
    </citation>
    <scope>NUCLEOTIDE SEQUENCE [LARGE SCALE GENOMIC DNA]</scope>
    <source>
        <strain evidence="9 10">FD-317 M1</strain>
    </source>
</reference>
<evidence type="ECO:0000256" key="7">
    <source>
        <dbReference type="RuleBase" id="RU361185"/>
    </source>
</evidence>
<evidence type="ECO:0000313" key="10">
    <source>
        <dbReference type="Proteomes" id="UP000053593"/>
    </source>
</evidence>
<dbReference type="InterPro" id="IPR000322">
    <property type="entry name" value="Glyco_hydro_31_TIM"/>
</dbReference>
<evidence type="ECO:0000256" key="1">
    <source>
        <dbReference type="ARBA" id="ARBA00000448"/>
    </source>
</evidence>
<dbReference type="GO" id="GO:0005975">
    <property type="term" value="P:carbohydrate metabolic process"/>
    <property type="evidence" value="ECO:0007669"/>
    <property type="project" value="InterPro"/>
</dbReference>
<evidence type="ECO:0000259" key="8">
    <source>
        <dbReference type="Pfam" id="PF01055"/>
    </source>
</evidence>
<dbReference type="GO" id="GO:0030246">
    <property type="term" value="F:carbohydrate binding"/>
    <property type="evidence" value="ECO:0007669"/>
    <property type="project" value="InterPro"/>
</dbReference>
<dbReference type="Pfam" id="PF01055">
    <property type="entry name" value="Glyco_hydro_31_2nd"/>
    <property type="match status" value="1"/>
</dbReference>
<dbReference type="Proteomes" id="UP000053593">
    <property type="component" value="Unassembled WGS sequence"/>
</dbReference>
<dbReference type="HOGENOM" id="CLU_1054183_0_0_1"/>
<dbReference type="AlphaFoldDB" id="A0A0D0BKX1"/>
<sequence length="273" mass="30647">ICEVPNSVLPRLNRTFQPSPSAAAIRFNYTTSPFSFTFFRTSTRGVFFATASPLIIFELQYLRVKTALPPNADICCLGEHADSFHLPTFNMTRALWSRDACDMPTGPILCCNPPVYFEHRYNGPHGVFLFNSNGMDVRMTYAESTNGGVTLEYDVLGGVLDFYFLAGSGKDPLEMSGLCEKIVGTLTEVPHWSFRLHQCRFGYTRFIDVANVITIYSAAEIPLETMCPDIDYMKGRQIFTVDPSYLPLPRMCDIVQYLHAHNRKSASSSIATQ</sequence>
<evidence type="ECO:0000256" key="3">
    <source>
        <dbReference type="ARBA" id="ARBA00022801"/>
    </source>
</evidence>
<dbReference type="PANTHER" id="PTHR22762">
    <property type="entry name" value="ALPHA-GLUCOSIDASE"/>
    <property type="match status" value="1"/>
</dbReference>
<proteinExistence type="inferred from homology"/>
<dbReference type="EC" id="3.2.1.21" evidence="2"/>
<keyword evidence="5 7" id="KW-0326">Glycosidase</keyword>
<evidence type="ECO:0000256" key="6">
    <source>
        <dbReference type="ARBA" id="ARBA00025512"/>
    </source>
</evidence>
<keyword evidence="4" id="KW-0325">Glycoprotein</keyword>
<comment type="catalytic activity">
    <reaction evidence="1">
        <text>Hydrolysis of terminal, non-reducing beta-D-glucosyl residues with release of beta-D-glucose.</text>
        <dbReference type="EC" id="3.2.1.21"/>
    </reaction>
</comment>
<evidence type="ECO:0000256" key="4">
    <source>
        <dbReference type="ARBA" id="ARBA00023180"/>
    </source>
</evidence>
<organism evidence="9 10">
    <name type="scientific">Collybiopsis luxurians FD-317 M1</name>
    <dbReference type="NCBI Taxonomy" id="944289"/>
    <lineage>
        <taxon>Eukaryota</taxon>
        <taxon>Fungi</taxon>
        <taxon>Dikarya</taxon>
        <taxon>Basidiomycota</taxon>
        <taxon>Agaricomycotina</taxon>
        <taxon>Agaricomycetes</taxon>
        <taxon>Agaricomycetidae</taxon>
        <taxon>Agaricales</taxon>
        <taxon>Marasmiineae</taxon>
        <taxon>Omphalotaceae</taxon>
        <taxon>Collybiopsis</taxon>
        <taxon>Collybiopsis luxurians</taxon>
    </lineage>
</organism>
<dbReference type="Gene3D" id="2.60.40.1760">
    <property type="entry name" value="glycosyl hydrolase (family 31)"/>
    <property type="match status" value="1"/>
</dbReference>
<name>A0A0D0BKX1_9AGAR</name>
<comment type="function">
    <text evidence="6">Glucosidase involved in the degradation of cellulosic biomass. Has both alpha- and beta-glucosidase activity.</text>
</comment>
<dbReference type="PANTHER" id="PTHR22762:SF67">
    <property type="entry name" value="ALPHA_BETA-GLUCOSIDASE AGDC-RELATED"/>
    <property type="match status" value="1"/>
</dbReference>
<dbReference type="EMBL" id="KN834932">
    <property type="protein sequence ID" value="KIK50084.1"/>
    <property type="molecule type" value="Genomic_DNA"/>
</dbReference>
<accession>A0A0D0BKX1</accession>
<gene>
    <name evidence="9" type="ORF">GYMLUDRAFT_183200</name>
</gene>
<feature type="non-terminal residue" evidence="9">
    <location>
        <position position="1"/>
    </location>
</feature>
<dbReference type="SUPFAM" id="SSF74650">
    <property type="entry name" value="Galactose mutarotase-like"/>
    <property type="match status" value="1"/>
</dbReference>
<dbReference type="InterPro" id="IPR011013">
    <property type="entry name" value="Gal_mutarotase_sf_dom"/>
</dbReference>